<evidence type="ECO:0000256" key="2">
    <source>
        <dbReference type="ARBA" id="ARBA00005699"/>
    </source>
</evidence>
<keyword evidence="9" id="KW-0066">ATP synthesis</keyword>
<dbReference type="GO" id="GO:0065003">
    <property type="term" value="P:protein-containing complex assembly"/>
    <property type="evidence" value="ECO:0007669"/>
    <property type="project" value="EnsemblFungi"/>
</dbReference>
<evidence type="ECO:0000256" key="6">
    <source>
        <dbReference type="ARBA" id="ARBA00023065"/>
    </source>
</evidence>
<dbReference type="Proteomes" id="UP000242875">
    <property type="component" value="Unassembled WGS sequence"/>
</dbReference>
<keyword evidence="11" id="KW-1185">Reference proteome</keyword>
<dbReference type="Pfam" id="PF04718">
    <property type="entry name" value="ATP-synt_G"/>
    <property type="match status" value="1"/>
</dbReference>
<evidence type="ECO:0000256" key="7">
    <source>
        <dbReference type="ARBA" id="ARBA00023128"/>
    </source>
</evidence>
<keyword evidence="8" id="KW-0472">Membrane</keyword>
<proteinExistence type="inferred from homology"/>
<organism evidence="10 11">
    <name type="scientific">Bifiguratus adelaidae</name>
    <dbReference type="NCBI Taxonomy" id="1938954"/>
    <lineage>
        <taxon>Eukaryota</taxon>
        <taxon>Fungi</taxon>
        <taxon>Fungi incertae sedis</taxon>
        <taxon>Mucoromycota</taxon>
        <taxon>Mucoromycotina</taxon>
        <taxon>Endogonomycetes</taxon>
        <taxon>Endogonales</taxon>
        <taxon>Endogonales incertae sedis</taxon>
        <taxon>Bifiguratus</taxon>
    </lineage>
</organism>
<keyword evidence="3" id="KW-0813">Transport</keyword>
<keyword evidence="4" id="KW-0138">CF(0)</keyword>
<comment type="caution">
    <text evidence="10">The sequence shown here is derived from an EMBL/GenBank/DDBJ whole genome shotgun (WGS) entry which is preliminary data.</text>
</comment>
<accession>A0A261XZJ4</accession>
<dbReference type="AlphaFoldDB" id="A0A261XZJ4"/>
<evidence type="ECO:0008006" key="12">
    <source>
        <dbReference type="Google" id="ProtNLM"/>
    </source>
</evidence>
<dbReference type="GO" id="GO:0045259">
    <property type="term" value="C:proton-transporting ATP synthase complex"/>
    <property type="evidence" value="ECO:0007669"/>
    <property type="project" value="UniProtKB-KW"/>
</dbReference>
<dbReference type="EMBL" id="MVBO01000069">
    <property type="protein sequence ID" value="OZJ03785.1"/>
    <property type="molecule type" value="Genomic_DNA"/>
</dbReference>
<comment type="similarity">
    <text evidence="2">Belongs to the ATPase g subunit family.</text>
</comment>
<dbReference type="InterPro" id="IPR006808">
    <property type="entry name" value="ATP_synth_F0_gsu_mt"/>
</dbReference>
<evidence type="ECO:0000256" key="8">
    <source>
        <dbReference type="ARBA" id="ARBA00023136"/>
    </source>
</evidence>
<keyword evidence="7" id="KW-0496">Mitochondrion</keyword>
<evidence type="ECO:0000256" key="4">
    <source>
        <dbReference type="ARBA" id="ARBA00022547"/>
    </source>
</evidence>
<keyword evidence="6" id="KW-0406">Ion transport</keyword>
<evidence type="ECO:0000256" key="9">
    <source>
        <dbReference type="ARBA" id="ARBA00023310"/>
    </source>
</evidence>
<dbReference type="GO" id="GO:0046933">
    <property type="term" value="F:proton-transporting ATP synthase activity, rotational mechanism"/>
    <property type="evidence" value="ECO:0007669"/>
    <property type="project" value="EnsemblFungi"/>
</dbReference>
<name>A0A261XZJ4_9FUNG</name>
<evidence type="ECO:0000313" key="10">
    <source>
        <dbReference type="EMBL" id="OZJ03785.1"/>
    </source>
</evidence>
<reference evidence="10 11" key="1">
    <citation type="journal article" date="2017" name="Mycologia">
        <title>Bifiguratus adelaidae, gen. et sp. nov., a new member of Mucoromycotina in endophytic and soil-dwelling habitats.</title>
        <authorList>
            <person name="Torres-Cruz T.J."/>
            <person name="Billingsley Tobias T.L."/>
            <person name="Almatruk M."/>
            <person name="Hesse C."/>
            <person name="Kuske C.R."/>
            <person name="Desiro A."/>
            <person name="Benucci G.M."/>
            <person name="Bonito G."/>
            <person name="Stajich J.E."/>
            <person name="Dunlap C."/>
            <person name="Arnold A.E."/>
            <person name="Porras-Alfaro A."/>
        </authorList>
    </citation>
    <scope>NUCLEOTIDE SEQUENCE [LARGE SCALE GENOMIC DNA]</scope>
    <source>
        <strain evidence="10 11">AZ0501</strain>
    </source>
</reference>
<gene>
    <name evidence="10" type="ORF">BZG36_03470</name>
</gene>
<keyword evidence="5" id="KW-0375">Hydrogen ion transport</keyword>
<dbReference type="GO" id="GO:0042407">
    <property type="term" value="P:cristae formation"/>
    <property type="evidence" value="ECO:0007669"/>
    <property type="project" value="EnsemblFungi"/>
</dbReference>
<protein>
    <recommendedName>
        <fullName evidence="12">ATP synthase subunit g, mitochondrial</fullName>
    </recommendedName>
</protein>
<comment type="subcellular location">
    <subcellularLocation>
        <location evidence="1">Mitochondrion membrane</location>
    </subcellularLocation>
</comment>
<dbReference type="OrthoDB" id="437at2759"/>
<dbReference type="GO" id="GO:0005743">
    <property type="term" value="C:mitochondrial inner membrane"/>
    <property type="evidence" value="ECO:0007669"/>
    <property type="project" value="EnsemblFungi"/>
</dbReference>
<evidence type="ECO:0000313" key="11">
    <source>
        <dbReference type="Proteomes" id="UP000242875"/>
    </source>
</evidence>
<evidence type="ECO:0000256" key="1">
    <source>
        <dbReference type="ARBA" id="ARBA00004325"/>
    </source>
</evidence>
<sequence length="114" mass="12461">MSAQAQKVAQQASGLLGRLAGLSKPIVYNAKVVGELAKQVYTKEGMAFPTGQQFNEARKAVESINRNSFQNVTLRDVLKGTVYAAEVYTFFLIGEVVGRRNLVGYNVKSAESHH</sequence>
<evidence type="ECO:0000256" key="5">
    <source>
        <dbReference type="ARBA" id="ARBA00022781"/>
    </source>
</evidence>
<evidence type="ECO:0000256" key="3">
    <source>
        <dbReference type="ARBA" id="ARBA00022448"/>
    </source>
</evidence>